<dbReference type="EMBL" id="CP073910">
    <property type="protein sequence ID" value="QUT08356.1"/>
    <property type="molecule type" value="Genomic_DNA"/>
</dbReference>
<keyword evidence="3" id="KW-1185">Reference proteome</keyword>
<protein>
    <submittedName>
        <fullName evidence="2">Phytanoyl-CoA dioxygenase family protein</fullName>
    </submittedName>
</protein>
<evidence type="ECO:0000313" key="3">
    <source>
        <dbReference type="Proteomes" id="UP000681425"/>
    </source>
</evidence>
<sequence>MAHLLSVQARPWIDMLHAKGACIIPALLPSETITALAHDLEEDFALTPFCRGHFYGETTQRFGRLLSRSPHAAALVQQRLILDIVEAMLGPHCDTIQLNVAQAIAIHPGAPAQAPHRDQDMWRGPVGEIEYLVNVIWPLTLFNADNGATLVWPGSHGMAARDPLPDAQPLAAEMTPGSALILLGSVLHGAGANRSKDIRRGIVIGYSLGWLKPYENPWLAYPPVVARHFPSDLAALIGYRQHRPNLGNFEGQCPSILLTGDANERLGAIDALLPDQKDMVDKHHAGQRVTG</sequence>
<dbReference type="Pfam" id="PF05721">
    <property type="entry name" value="PhyH"/>
    <property type="match status" value="1"/>
</dbReference>
<keyword evidence="2" id="KW-0560">Oxidoreductase</keyword>
<gene>
    <name evidence="2" type="ORF">KFK14_19410</name>
</gene>
<evidence type="ECO:0000256" key="1">
    <source>
        <dbReference type="ARBA" id="ARBA00001954"/>
    </source>
</evidence>
<dbReference type="Proteomes" id="UP000681425">
    <property type="component" value="Chromosome"/>
</dbReference>
<evidence type="ECO:0000313" key="2">
    <source>
        <dbReference type="EMBL" id="QUT08356.1"/>
    </source>
</evidence>
<accession>A0A975KBH5</accession>
<organism evidence="2 3">
    <name type="scientific">Sphingobium phenoxybenzoativorans</name>
    <dbReference type="NCBI Taxonomy" id="1592790"/>
    <lineage>
        <taxon>Bacteria</taxon>
        <taxon>Pseudomonadati</taxon>
        <taxon>Pseudomonadota</taxon>
        <taxon>Alphaproteobacteria</taxon>
        <taxon>Sphingomonadales</taxon>
        <taxon>Sphingomonadaceae</taxon>
        <taxon>Sphingobium</taxon>
    </lineage>
</organism>
<dbReference type="AlphaFoldDB" id="A0A975KBH5"/>
<dbReference type="PANTHER" id="PTHR20883:SF48">
    <property type="entry name" value="ECTOINE DIOXYGENASE"/>
    <property type="match status" value="1"/>
</dbReference>
<comment type="cofactor">
    <cofactor evidence="1">
        <name>Fe(2+)</name>
        <dbReference type="ChEBI" id="CHEBI:29033"/>
    </cofactor>
</comment>
<proteinExistence type="predicted"/>
<name>A0A975KBH5_9SPHN</name>
<dbReference type="GO" id="GO:0005506">
    <property type="term" value="F:iron ion binding"/>
    <property type="evidence" value="ECO:0007669"/>
    <property type="project" value="UniProtKB-ARBA"/>
</dbReference>
<dbReference type="GO" id="GO:0016706">
    <property type="term" value="F:2-oxoglutarate-dependent dioxygenase activity"/>
    <property type="evidence" value="ECO:0007669"/>
    <property type="project" value="UniProtKB-ARBA"/>
</dbReference>
<reference evidence="2" key="1">
    <citation type="submission" date="2021-04" db="EMBL/GenBank/DDBJ databases">
        <title>Isolation of p-tert-butylphenol degrading bacteria Sphingobium phenoxybenzoativorans Tas13 from active sludge.</title>
        <authorList>
            <person name="Li Y."/>
        </authorList>
    </citation>
    <scope>NUCLEOTIDE SEQUENCE</scope>
    <source>
        <strain evidence="2">Tas13</strain>
    </source>
</reference>
<dbReference type="KEGG" id="spph:KFK14_19410"/>
<dbReference type="Gene3D" id="2.60.120.620">
    <property type="entry name" value="q2cbj1_9rhob like domain"/>
    <property type="match status" value="1"/>
</dbReference>
<dbReference type="SUPFAM" id="SSF51197">
    <property type="entry name" value="Clavaminate synthase-like"/>
    <property type="match status" value="1"/>
</dbReference>
<dbReference type="RefSeq" id="WP_212611239.1">
    <property type="nucleotide sequence ID" value="NZ_CP073910.1"/>
</dbReference>
<dbReference type="PANTHER" id="PTHR20883">
    <property type="entry name" value="PHYTANOYL-COA DIOXYGENASE DOMAIN CONTAINING 1"/>
    <property type="match status" value="1"/>
</dbReference>
<dbReference type="InterPro" id="IPR008775">
    <property type="entry name" value="Phytyl_CoA_dOase-like"/>
</dbReference>
<keyword evidence="2" id="KW-0223">Dioxygenase</keyword>